<reference evidence="4 5" key="1">
    <citation type="journal article" date="2019" name="Int. J. Syst. Evol. Microbiol.">
        <title>The Global Catalogue of Microorganisms (GCM) 10K type strain sequencing project: providing services to taxonomists for standard genome sequencing and annotation.</title>
        <authorList>
            <consortium name="The Broad Institute Genomics Platform"/>
            <consortium name="The Broad Institute Genome Sequencing Center for Infectious Disease"/>
            <person name="Wu L."/>
            <person name="Ma J."/>
        </authorList>
    </citation>
    <scope>NUCLEOTIDE SEQUENCE [LARGE SCALE GENOMIC DNA]</scope>
    <source>
        <strain evidence="4 5">JCM 15309</strain>
    </source>
</reference>
<comment type="caution">
    <text evidence="4">The sequence shown here is derived from an EMBL/GenBank/DDBJ whole genome shotgun (WGS) entry which is preliminary data.</text>
</comment>
<proteinExistence type="predicted"/>
<dbReference type="PANTHER" id="PTHR30137">
    <property type="entry name" value="LUCIFERASE-LIKE MONOOXYGENASE"/>
    <property type="match status" value="1"/>
</dbReference>
<dbReference type="Pfam" id="PF00296">
    <property type="entry name" value="Bac_luciferase"/>
    <property type="match status" value="1"/>
</dbReference>
<evidence type="ECO:0000313" key="5">
    <source>
        <dbReference type="Proteomes" id="UP001500571"/>
    </source>
</evidence>
<dbReference type="Gene3D" id="3.20.20.30">
    <property type="entry name" value="Luciferase-like domain"/>
    <property type="match status" value="1"/>
</dbReference>
<feature type="domain" description="Luciferase-like" evidence="3">
    <location>
        <begin position="20"/>
        <end position="288"/>
    </location>
</feature>
<dbReference type="Proteomes" id="UP001500571">
    <property type="component" value="Unassembled WGS sequence"/>
</dbReference>
<dbReference type="RefSeq" id="WP_344041851.1">
    <property type="nucleotide sequence ID" value="NZ_BAAAPB010000001.1"/>
</dbReference>
<dbReference type="PANTHER" id="PTHR30137:SF8">
    <property type="entry name" value="BLR5498 PROTEIN"/>
    <property type="match status" value="1"/>
</dbReference>
<evidence type="ECO:0000256" key="2">
    <source>
        <dbReference type="ARBA" id="ARBA00023033"/>
    </source>
</evidence>
<dbReference type="InterPro" id="IPR050766">
    <property type="entry name" value="Bact_Lucif_Oxidored"/>
</dbReference>
<keyword evidence="1" id="KW-0560">Oxidoreductase</keyword>
<accession>A0ABN2Q9W2</accession>
<dbReference type="SUPFAM" id="SSF51679">
    <property type="entry name" value="Bacterial luciferase-like"/>
    <property type="match status" value="1"/>
</dbReference>
<name>A0ABN2Q9W2_9ACTN</name>
<dbReference type="InterPro" id="IPR036661">
    <property type="entry name" value="Luciferase-like_sf"/>
</dbReference>
<dbReference type="InterPro" id="IPR011251">
    <property type="entry name" value="Luciferase-like_dom"/>
</dbReference>
<keyword evidence="5" id="KW-1185">Reference proteome</keyword>
<evidence type="ECO:0000313" key="4">
    <source>
        <dbReference type="EMBL" id="GAA1947940.1"/>
    </source>
</evidence>
<evidence type="ECO:0000256" key="1">
    <source>
        <dbReference type="ARBA" id="ARBA00023002"/>
    </source>
</evidence>
<gene>
    <name evidence="4" type="ORF">GCM10009798_03850</name>
</gene>
<evidence type="ECO:0000259" key="3">
    <source>
        <dbReference type="Pfam" id="PF00296"/>
    </source>
</evidence>
<dbReference type="EMBL" id="BAAAPB010000001">
    <property type="protein sequence ID" value="GAA1947940.1"/>
    <property type="molecule type" value="Genomic_DNA"/>
</dbReference>
<sequence length="336" mass="36567">MADLLTISYDLRAPDFGAPQAEIYRAALDQAAWADRLGFDAVQVMEHHGSDDGYLPAPLVFAAAVAARTTRLRIWVSALVLPLHDPVMAAEELAVLDLVSGGRVTLVVAAGYRLAEFDMFGVDFSSRAALADEGIEVMTRAWAGESFSYRGRSVHVTPRPLQRPRIPIVLGGGSPGSARRAARLADGYRPSRPELVEVYLEELRRLGKGAPLVPPSLAGHPTAFVSRDVDATWRAIEAHALHDTNSYVEWTRSQPGVYRQRALARPEDVRTGGGHLVLTPDEAVERVRSGRGLHLKPLLGGLDPDVSWSSLRVIEEDVLPRLDRPPGGDQDDATRS</sequence>
<keyword evidence="2" id="KW-0503">Monooxygenase</keyword>
<protein>
    <recommendedName>
        <fullName evidence="3">Luciferase-like domain-containing protein</fullName>
    </recommendedName>
</protein>
<organism evidence="4 5">
    <name type="scientific">Nocardioides panacihumi</name>
    <dbReference type="NCBI Taxonomy" id="400774"/>
    <lineage>
        <taxon>Bacteria</taxon>
        <taxon>Bacillati</taxon>
        <taxon>Actinomycetota</taxon>
        <taxon>Actinomycetes</taxon>
        <taxon>Propionibacteriales</taxon>
        <taxon>Nocardioidaceae</taxon>
        <taxon>Nocardioides</taxon>
    </lineage>
</organism>